<comment type="caution">
    <text evidence="1">The sequence shown here is derived from an EMBL/GenBank/DDBJ whole genome shotgun (WGS) entry which is preliminary data.</text>
</comment>
<dbReference type="RefSeq" id="WP_354447639.1">
    <property type="nucleotide sequence ID" value="NZ_JBEPSH010000010.1"/>
</dbReference>
<dbReference type="EMBL" id="JBEPSH010000010">
    <property type="protein sequence ID" value="MET4579490.1"/>
    <property type="molecule type" value="Genomic_DNA"/>
</dbReference>
<organism evidence="1 2">
    <name type="scientific">Ottowia thiooxydans</name>
    <dbReference type="NCBI Taxonomy" id="219182"/>
    <lineage>
        <taxon>Bacteria</taxon>
        <taxon>Pseudomonadati</taxon>
        <taxon>Pseudomonadota</taxon>
        <taxon>Betaproteobacteria</taxon>
        <taxon>Burkholderiales</taxon>
        <taxon>Comamonadaceae</taxon>
        <taxon>Ottowia</taxon>
    </lineage>
</organism>
<accession>A0ABV2QEM4</accession>
<sequence length="187" mass="20186">MIFPYTSRHFSAETPNLSNMAFSSMPSTEEGWAELENEYKDRRPTEECSAIEDSIAYTLSLMSESSELGQRLAAMQSKWAALSSGDVGLEEKTQLGAQLTSEAQALLATLNLDAQDNAASRIELEADYSQLTSGQDRSDQSAACAQVIKSALDEARMFHQVLQEGMASCHICITGCASVLAESSAKA</sequence>
<evidence type="ECO:0000313" key="1">
    <source>
        <dbReference type="EMBL" id="MET4579490.1"/>
    </source>
</evidence>
<dbReference type="Proteomes" id="UP001549320">
    <property type="component" value="Unassembled WGS sequence"/>
</dbReference>
<gene>
    <name evidence="1" type="ORF">ABIE13_004627</name>
</gene>
<reference evidence="1 2" key="1">
    <citation type="submission" date="2024-06" db="EMBL/GenBank/DDBJ databases">
        <title>Sorghum-associated microbial communities from plants grown in Nebraska, USA.</title>
        <authorList>
            <person name="Schachtman D."/>
        </authorList>
    </citation>
    <scope>NUCLEOTIDE SEQUENCE [LARGE SCALE GENOMIC DNA]</scope>
    <source>
        <strain evidence="1 2">2709</strain>
    </source>
</reference>
<proteinExistence type="predicted"/>
<keyword evidence="2" id="KW-1185">Reference proteome</keyword>
<evidence type="ECO:0000313" key="2">
    <source>
        <dbReference type="Proteomes" id="UP001549320"/>
    </source>
</evidence>
<protein>
    <submittedName>
        <fullName evidence="1">Uncharacterized protein</fullName>
    </submittedName>
</protein>
<name>A0ABV2QEM4_9BURK</name>